<comment type="caution">
    <text evidence="5">The sequence shown here is derived from an EMBL/GenBank/DDBJ whole genome shotgun (WGS) entry which is preliminary data.</text>
</comment>
<dbReference type="PANTHER" id="PTHR45663">
    <property type="entry name" value="GEO12009P1"/>
    <property type="match status" value="1"/>
</dbReference>
<dbReference type="GO" id="GO:0015035">
    <property type="term" value="F:protein-disulfide reductase activity"/>
    <property type="evidence" value="ECO:0007669"/>
    <property type="project" value="TreeGrafter"/>
</dbReference>
<accession>A0A6A5BYK1</accession>
<dbReference type="PROSITE" id="PS51352">
    <property type="entry name" value="THIOREDOXIN_2"/>
    <property type="match status" value="1"/>
</dbReference>
<evidence type="ECO:0000313" key="6">
    <source>
        <dbReference type="Proteomes" id="UP000444721"/>
    </source>
</evidence>
<keyword evidence="1" id="KW-0813">Transport</keyword>
<dbReference type="VEuPathDB" id="AmoebaDB:FDP41_002245"/>
<dbReference type="VEuPathDB" id="AmoebaDB:NF0105220"/>
<organism evidence="5 6">
    <name type="scientific">Naegleria fowleri</name>
    <name type="common">Brain eating amoeba</name>
    <dbReference type="NCBI Taxonomy" id="5763"/>
    <lineage>
        <taxon>Eukaryota</taxon>
        <taxon>Discoba</taxon>
        <taxon>Heterolobosea</taxon>
        <taxon>Tetramitia</taxon>
        <taxon>Eutetramitia</taxon>
        <taxon>Vahlkampfiidae</taxon>
        <taxon>Naegleria</taxon>
    </lineage>
</organism>
<protein>
    <recommendedName>
        <fullName evidence="4">Thioredoxin domain-containing protein</fullName>
    </recommendedName>
</protein>
<sequence length="410" mass="45914">MMKRCCNLFGRITSGLMIRQKLSDNSAKAFPMRGKYLVVSPSCSSSLLFRGVQVSAKWNDVWGLFENSSPSVRNFSTSYKQYLEREENEKVEAQHVADRSDCIVEGTHENFQAIIESGEPIIVDFYADWCGPCKKLGPALERNTLKHGGVFKLIKVNIDEQPQIAEAFQVQEVPTVLFIMDRKLVDRFKGAIPDESVAQTLDNFAQYVTRTKGGGSFEQQQQGPTVDADSPEYLLGIAAQLMKNGELDEASKVYSQIVEKSMDQELPDFAAKGLSGLLTISLCQYKMDAAKSIVSRLQKDHIELTKTDKEISEAISLYELYKEAGDEVVKAIHEGNPIETLKTEKEKVLYLFLLGHAKEAIEHGISLLKKSATKAEGRAALVRILDCLEKKDDKKKLVIDTRKRMASLLF</sequence>
<dbReference type="AlphaFoldDB" id="A0A6A5BYK1"/>
<dbReference type="VEuPathDB" id="AmoebaDB:NfTy_043090"/>
<dbReference type="RefSeq" id="XP_044563138.1">
    <property type="nucleotide sequence ID" value="XM_044705418.1"/>
</dbReference>
<dbReference type="Gene3D" id="1.25.40.10">
    <property type="entry name" value="Tetratricopeptide repeat domain"/>
    <property type="match status" value="1"/>
</dbReference>
<dbReference type="PANTHER" id="PTHR45663:SF11">
    <property type="entry name" value="GEO12009P1"/>
    <property type="match status" value="1"/>
</dbReference>
<evidence type="ECO:0000256" key="1">
    <source>
        <dbReference type="ARBA" id="ARBA00022448"/>
    </source>
</evidence>
<gene>
    <name evidence="5" type="ORF">FDP41_002245</name>
</gene>
<reference evidence="5 6" key="1">
    <citation type="journal article" date="2019" name="Sci. Rep.">
        <title>Nanopore sequencing improves the draft genome of the human pathogenic amoeba Naegleria fowleri.</title>
        <authorList>
            <person name="Liechti N."/>
            <person name="Schurch N."/>
            <person name="Bruggmann R."/>
            <person name="Wittwer M."/>
        </authorList>
    </citation>
    <scope>NUCLEOTIDE SEQUENCE [LARGE SCALE GENOMIC DNA]</scope>
    <source>
        <strain evidence="5 6">ATCC 30894</strain>
    </source>
</reference>
<proteinExistence type="predicted"/>
<keyword evidence="6" id="KW-1185">Reference proteome</keyword>
<dbReference type="InterPro" id="IPR013766">
    <property type="entry name" value="Thioredoxin_domain"/>
</dbReference>
<dbReference type="Gene3D" id="3.40.30.10">
    <property type="entry name" value="Glutaredoxin"/>
    <property type="match status" value="1"/>
</dbReference>
<dbReference type="OrthoDB" id="2121326at2759"/>
<dbReference type="CDD" id="cd02947">
    <property type="entry name" value="TRX_family"/>
    <property type="match status" value="1"/>
</dbReference>
<dbReference type="PRINTS" id="PR00421">
    <property type="entry name" value="THIOREDOXIN"/>
</dbReference>
<name>A0A6A5BYK1_NAEFO</name>
<keyword evidence="3" id="KW-1015">Disulfide bond</keyword>
<evidence type="ECO:0000313" key="5">
    <source>
        <dbReference type="EMBL" id="KAF0978425.1"/>
    </source>
</evidence>
<dbReference type="GO" id="GO:0006950">
    <property type="term" value="P:response to stress"/>
    <property type="evidence" value="ECO:0007669"/>
    <property type="project" value="UniProtKB-ARBA"/>
</dbReference>
<feature type="domain" description="Thioredoxin" evidence="4">
    <location>
        <begin position="90"/>
        <end position="206"/>
    </location>
</feature>
<dbReference type="SUPFAM" id="SSF52833">
    <property type="entry name" value="Thioredoxin-like"/>
    <property type="match status" value="1"/>
</dbReference>
<dbReference type="Proteomes" id="UP000444721">
    <property type="component" value="Unassembled WGS sequence"/>
</dbReference>
<dbReference type="InterPro" id="IPR011990">
    <property type="entry name" value="TPR-like_helical_dom_sf"/>
</dbReference>
<evidence type="ECO:0000256" key="3">
    <source>
        <dbReference type="ARBA" id="ARBA00023157"/>
    </source>
</evidence>
<keyword evidence="2" id="KW-0249">Electron transport</keyword>
<dbReference type="GeneID" id="68109463"/>
<dbReference type="GO" id="GO:0005737">
    <property type="term" value="C:cytoplasm"/>
    <property type="evidence" value="ECO:0007669"/>
    <property type="project" value="TreeGrafter"/>
</dbReference>
<dbReference type="OMA" id="EGTHENF"/>
<dbReference type="Pfam" id="PF00085">
    <property type="entry name" value="Thioredoxin"/>
    <property type="match status" value="1"/>
</dbReference>
<dbReference type="PROSITE" id="PS00194">
    <property type="entry name" value="THIOREDOXIN_1"/>
    <property type="match status" value="1"/>
</dbReference>
<evidence type="ECO:0000259" key="4">
    <source>
        <dbReference type="PROSITE" id="PS51352"/>
    </source>
</evidence>
<dbReference type="InterPro" id="IPR036249">
    <property type="entry name" value="Thioredoxin-like_sf"/>
</dbReference>
<dbReference type="EMBL" id="VFQX01000029">
    <property type="protein sequence ID" value="KAF0978425.1"/>
    <property type="molecule type" value="Genomic_DNA"/>
</dbReference>
<evidence type="ECO:0000256" key="2">
    <source>
        <dbReference type="ARBA" id="ARBA00022982"/>
    </source>
</evidence>
<dbReference type="InterPro" id="IPR017937">
    <property type="entry name" value="Thioredoxin_CS"/>
</dbReference>